<evidence type="ECO:0000313" key="4">
    <source>
        <dbReference type="Proteomes" id="UP000030765"/>
    </source>
</evidence>
<evidence type="ECO:0000313" key="3">
    <source>
        <dbReference type="EnsemblMetazoa" id="ASIC002113-PA"/>
    </source>
</evidence>
<name>A0A084VBT1_ANOSI</name>
<evidence type="ECO:0000256" key="1">
    <source>
        <dbReference type="SAM" id="MobiDB-lite"/>
    </source>
</evidence>
<dbReference type="AlphaFoldDB" id="A0A084VBT1"/>
<feature type="compositionally biased region" description="Basic residues" evidence="1">
    <location>
        <begin position="1"/>
        <end position="12"/>
    </location>
</feature>
<feature type="compositionally biased region" description="Polar residues" evidence="1">
    <location>
        <begin position="17"/>
        <end position="27"/>
    </location>
</feature>
<dbReference type="EMBL" id="KE524530">
    <property type="protein sequence ID" value="KFB35425.1"/>
    <property type="molecule type" value="Genomic_DNA"/>
</dbReference>
<dbReference type="EMBL" id="ATLV01009438">
    <property type="status" value="NOT_ANNOTATED_CDS"/>
    <property type="molecule type" value="Genomic_DNA"/>
</dbReference>
<protein>
    <submittedName>
        <fullName evidence="2 3">Uncharacterized protein</fullName>
    </submittedName>
</protein>
<reference evidence="2 4" key="1">
    <citation type="journal article" date="2014" name="BMC Genomics">
        <title>Genome sequence of Anopheles sinensis provides insight into genetics basis of mosquito competence for malaria parasites.</title>
        <authorList>
            <person name="Zhou D."/>
            <person name="Zhang D."/>
            <person name="Ding G."/>
            <person name="Shi L."/>
            <person name="Hou Q."/>
            <person name="Ye Y."/>
            <person name="Xu Y."/>
            <person name="Zhou H."/>
            <person name="Xiong C."/>
            <person name="Li S."/>
            <person name="Yu J."/>
            <person name="Hong S."/>
            <person name="Yu X."/>
            <person name="Zou P."/>
            <person name="Chen C."/>
            <person name="Chang X."/>
            <person name="Wang W."/>
            <person name="Lv Y."/>
            <person name="Sun Y."/>
            <person name="Ma L."/>
            <person name="Shen B."/>
            <person name="Zhu C."/>
        </authorList>
    </citation>
    <scope>NUCLEOTIDE SEQUENCE [LARGE SCALE GENOMIC DNA]</scope>
</reference>
<proteinExistence type="predicted"/>
<reference evidence="3" key="2">
    <citation type="submission" date="2020-05" db="UniProtKB">
        <authorList>
            <consortium name="EnsemblMetazoa"/>
        </authorList>
    </citation>
    <scope>IDENTIFICATION</scope>
</reference>
<feature type="region of interest" description="Disordered" evidence="1">
    <location>
        <begin position="1"/>
        <end position="66"/>
    </location>
</feature>
<organism evidence="2">
    <name type="scientific">Anopheles sinensis</name>
    <name type="common">Mosquito</name>
    <dbReference type="NCBI Taxonomy" id="74873"/>
    <lineage>
        <taxon>Eukaryota</taxon>
        <taxon>Metazoa</taxon>
        <taxon>Ecdysozoa</taxon>
        <taxon>Arthropoda</taxon>
        <taxon>Hexapoda</taxon>
        <taxon>Insecta</taxon>
        <taxon>Pterygota</taxon>
        <taxon>Neoptera</taxon>
        <taxon>Endopterygota</taxon>
        <taxon>Diptera</taxon>
        <taxon>Nematocera</taxon>
        <taxon>Culicoidea</taxon>
        <taxon>Culicidae</taxon>
        <taxon>Anophelinae</taxon>
        <taxon>Anopheles</taxon>
    </lineage>
</organism>
<dbReference type="EnsemblMetazoa" id="ASIC002113-RA">
    <property type="protein sequence ID" value="ASIC002113-PA"/>
    <property type="gene ID" value="ASIC002113"/>
</dbReference>
<dbReference type="VEuPathDB" id="VectorBase:ASIC002113"/>
<dbReference type="Proteomes" id="UP000030765">
    <property type="component" value="Unassembled WGS sequence"/>
</dbReference>
<sequence length="132" mass="14489">MISKRSRRRLGLPRRATVTTDNRLSSSSHRKSGKNVHMNGPSRIERHRSPATSTNRSSGTNYSHSRAVVTSARNANRRLSAIGNTPITDWPPSAVAIAFPRSPGWNVAPCFALAGRAQSWLAQTRTSGKRSR</sequence>
<evidence type="ECO:0000313" key="2">
    <source>
        <dbReference type="EMBL" id="KFB35425.1"/>
    </source>
</evidence>
<gene>
    <name evidence="2" type="ORF">ZHAS_00002113</name>
</gene>
<keyword evidence="4" id="KW-1185">Reference proteome</keyword>
<accession>A0A084VBT1</accession>
<feature type="compositionally biased region" description="Polar residues" evidence="1">
    <location>
        <begin position="50"/>
        <end position="64"/>
    </location>
</feature>